<dbReference type="RefSeq" id="WP_035685205.1">
    <property type="nucleotide sequence ID" value="NZ_JPRL01000001.1"/>
</dbReference>
<dbReference type="Proteomes" id="UP000028715">
    <property type="component" value="Unassembled WGS sequence"/>
</dbReference>
<evidence type="ECO:0000259" key="8">
    <source>
        <dbReference type="PROSITE" id="PS50893"/>
    </source>
</evidence>
<dbReference type="InterPro" id="IPR011527">
    <property type="entry name" value="ABC1_TM_dom"/>
</dbReference>
<feature type="transmembrane region" description="Helical" evidence="7">
    <location>
        <begin position="55"/>
        <end position="77"/>
    </location>
</feature>
<dbReference type="SUPFAM" id="SSF52540">
    <property type="entry name" value="P-loop containing nucleoside triphosphate hydrolases"/>
    <property type="match status" value="1"/>
</dbReference>
<dbReference type="PANTHER" id="PTHR43394">
    <property type="entry name" value="ATP-DEPENDENT PERMEASE MDL1, MITOCHONDRIAL"/>
    <property type="match status" value="1"/>
</dbReference>
<feature type="transmembrane region" description="Helical" evidence="7">
    <location>
        <begin position="132"/>
        <end position="150"/>
    </location>
</feature>
<proteinExistence type="predicted"/>
<keyword evidence="2 7" id="KW-0812">Transmembrane</keyword>
<dbReference type="InterPro" id="IPR003593">
    <property type="entry name" value="AAA+_ATPase"/>
</dbReference>
<dbReference type="GO" id="GO:0005524">
    <property type="term" value="F:ATP binding"/>
    <property type="evidence" value="ECO:0007669"/>
    <property type="project" value="UniProtKB-KW"/>
</dbReference>
<dbReference type="InterPro" id="IPR003439">
    <property type="entry name" value="ABC_transporter-like_ATP-bd"/>
</dbReference>
<dbReference type="OrthoDB" id="311344at2"/>
<keyword evidence="5 7" id="KW-1133">Transmembrane helix</keyword>
<accession>A0A085ZQ92</accession>
<keyword evidence="11" id="KW-1185">Reference proteome</keyword>
<feature type="domain" description="ABC transmembrane type-1" evidence="9">
    <location>
        <begin position="21"/>
        <end position="300"/>
    </location>
</feature>
<dbReference type="Pfam" id="PF00005">
    <property type="entry name" value="ABC_tran"/>
    <property type="match status" value="1"/>
</dbReference>
<dbReference type="GO" id="GO:0015421">
    <property type="term" value="F:ABC-type oligopeptide transporter activity"/>
    <property type="evidence" value="ECO:0007669"/>
    <property type="project" value="TreeGrafter"/>
</dbReference>
<dbReference type="PROSITE" id="PS50893">
    <property type="entry name" value="ABC_TRANSPORTER_2"/>
    <property type="match status" value="1"/>
</dbReference>
<dbReference type="EMBL" id="JPRL01000001">
    <property type="protein sequence ID" value="KFF06606.1"/>
    <property type="molecule type" value="Genomic_DNA"/>
</dbReference>
<dbReference type="InterPro" id="IPR027417">
    <property type="entry name" value="P-loop_NTPase"/>
</dbReference>
<feature type="transmembrane region" description="Helical" evidence="7">
    <location>
        <begin position="156"/>
        <end position="176"/>
    </location>
</feature>
<dbReference type="AlphaFoldDB" id="A0A085ZQ92"/>
<evidence type="ECO:0000256" key="5">
    <source>
        <dbReference type="ARBA" id="ARBA00022989"/>
    </source>
</evidence>
<reference evidence="10 11" key="1">
    <citation type="submission" date="2014-07" db="EMBL/GenBank/DDBJ databases">
        <title>Genome of Flavobacterium reichenbachii LMG 25512.</title>
        <authorList>
            <person name="Stropko S.J."/>
            <person name="Pipes S.E."/>
            <person name="Newman J.D."/>
        </authorList>
    </citation>
    <scope>NUCLEOTIDE SEQUENCE [LARGE SCALE GENOMIC DNA]</scope>
    <source>
        <strain evidence="10 11">LMG 25512</strain>
    </source>
</reference>
<evidence type="ECO:0000256" key="1">
    <source>
        <dbReference type="ARBA" id="ARBA00004651"/>
    </source>
</evidence>
<name>A0A085ZQ92_9FLAO</name>
<dbReference type="Gene3D" id="3.40.50.300">
    <property type="entry name" value="P-loop containing nucleotide triphosphate hydrolases"/>
    <property type="match status" value="1"/>
</dbReference>
<dbReference type="SUPFAM" id="SSF90123">
    <property type="entry name" value="ABC transporter transmembrane region"/>
    <property type="match status" value="1"/>
</dbReference>
<evidence type="ECO:0000256" key="3">
    <source>
        <dbReference type="ARBA" id="ARBA00022741"/>
    </source>
</evidence>
<organism evidence="10 11">
    <name type="scientific">Flavobacterium reichenbachii</name>
    <dbReference type="NCBI Taxonomy" id="362418"/>
    <lineage>
        <taxon>Bacteria</taxon>
        <taxon>Pseudomonadati</taxon>
        <taxon>Bacteroidota</taxon>
        <taxon>Flavobacteriia</taxon>
        <taxon>Flavobacteriales</taxon>
        <taxon>Flavobacteriaceae</taxon>
        <taxon>Flavobacterium</taxon>
    </lineage>
</organism>
<keyword evidence="6 7" id="KW-0472">Membrane</keyword>
<comment type="caution">
    <text evidence="10">The sequence shown here is derived from an EMBL/GenBank/DDBJ whole genome shotgun (WGS) entry which is preliminary data.</text>
</comment>
<sequence>MTPFKRFYNLLKLDKRDVYQIIFYAAFAGLVNLSLPLGIQAIINFIQSGQLSVSWIVLVFLVTIGVGFGGVLTILQLRIVENLQQRIFVRSSFEFAYKMPLIKFKEMYSEYAPEKANRFFDTLMVQKGTAKLLLDFCTAFLQVGLGIILLVLYHSFFMVIGLFFIAILYIIFKFSYKDGLETSLNESKFKYKVAAWLQEIARNRESFRKKASFEYALERNDGYVSEYVNYREKHFQVMKKQYIQLTIFKVLVTAALLSIGGFLVIHHQMNIGQFVAAEIVIVLLINSVEKIIFGLESFYDVLTSVEKIGQVTDMEISCIPKSSEITETGITIETESIAYNYPGYNKKSLKNINLKISQGEKIILTGTNGAGKSTLLRLLSGLLEPESGAMYVTDNFMNRLDEDSYRAQGGTFLQGDTLFAGTIRENIVFGNNTINNDDLKWALDNVCLTPYIKTFPNGLENQIHPGGSELSASDIQKILLARSIVHKPNILFLEDPVDKMDELTSTKIVDFLMSEENNWTVIITSKNDIWKNKSSRMITIDDGKITNDIKL</sequence>
<dbReference type="eggNOG" id="COG2274">
    <property type="taxonomic scope" value="Bacteria"/>
</dbReference>
<evidence type="ECO:0000256" key="4">
    <source>
        <dbReference type="ARBA" id="ARBA00022840"/>
    </source>
</evidence>
<evidence type="ECO:0000256" key="6">
    <source>
        <dbReference type="ARBA" id="ARBA00023136"/>
    </source>
</evidence>
<dbReference type="PROSITE" id="PS50929">
    <property type="entry name" value="ABC_TM1F"/>
    <property type="match status" value="1"/>
</dbReference>
<dbReference type="SMART" id="SM00382">
    <property type="entry name" value="AAA"/>
    <property type="match status" value="1"/>
</dbReference>
<protein>
    <submittedName>
        <fullName evidence="10">ABC transporter ATP-binding protein</fullName>
    </submittedName>
</protein>
<keyword evidence="3" id="KW-0547">Nucleotide-binding</keyword>
<feature type="transmembrane region" description="Helical" evidence="7">
    <location>
        <begin position="21"/>
        <end position="43"/>
    </location>
</feature>
<evidence type="ECO:0000313" key="11">
    <source>
        <dbReference type="Proteomes" id="UP000028715"/>
    </source>
</evidence>
<evidence type="ECO:0000259" key="9">
    <source>
        <dbReference type="PROSITE" id="PS50929"/>
    </source>
</evidence>
<dbReference type="STRING" id="362418.IW19_14305"/>
<dbReference type="PANTHER" id="PTHR43394:SF4">
    <property type="entry name" value="TOXIN SECRETION ABC TRANSPORTER ATP-BINDING PROTEIN"/>
    <property type="match status" value="1"/>
</dbReference>
<evidence type="ECO:0000256" key="2">
    <source>
        <dbReference type="ARBA" id="ARBA00022692"/>
    </source>
</evidence>
<dbReference type="InterPro" id="IPR036640">
    <property type="entry name" value="ABC1_TM_sf"/>
</dbReference>
<dbReference type="InterPro" id="IPR039421">
    <property type="entry name" value="Type_1_exporter"/>
</dbReference>
<gene>
    <name evidence="10" type="ORF">IW19_14305</name>
</gene>
<feature type="transmembrane region" description="Helical" evidence="7">
    <location>
        <begin position="242"/>
        <end position="265"/>
    </location>
</feature>
<feature type="domain" description="ABC transporter" evidence="8">
    <location>
        <begin position="332"/>
        <end position="551"/>
    </location>
</feature>
<keyword evidence="4 10" id="KW-0067">ATP-binding</keyword>
<dbReference type="GO" id="GO:0016887">
    <property type="term" value="F:ATP hydrolysis activity"/>
    <property type="evidence" value="ECO:0007669"/>
    <property type="project" value="InterPro"/>
</dbReference>
<comment type="subcellular location">
    <subcellularLocation>
        <location evidence="1">Cell membrane</location>
        <topology evidence="1">Multi-pass membrane protein</topology>
    </subcellularLocation>
</comment>
<evidence type="ECO:0000256" key="7">
    <source>
        <dbReference type="SAM" id="Phobius"/>
    </source>
</evidence>
<dbReference type="Gene3D" id="1.20.1560.10">
    <property type="entry name" value="ABC transporter type 1, transmembrane domain"/>
    <property type="match status" value="1"/>
</dbReference>
<dbReference type="GO" id="GO:0005886">
    <property type="term" value="C:plasma membrane"/>
    <property type="evidence" value="ECO:0007669"/>
    <property type="project" value="UniProtKB-SubCell"/>
</dbReference>
<evidence type="ECO:0000313" key="10">
    <source>
        <dbReference type="EMBL" id="KFF06606.1"/>
    </source>
</evidence>